<gene>
    <name evidence="2" type="ORF">CC86DRAFT_412912</name>
</gene>
<evidence type="ECO:0000313" key="2">
    <source>
        <dbReference type="EMBL" id="KAF2819609.1"/>
    </source>
</evidence>
<reference evidence="2" key="1">
    <citation type="journal article" date="2020" name="Stud. Mycol.">
        <title>101 Dothideomycetes genomes: a test case for predicting lifestyles and emergence of pathogens.</title>
        <authorList>
            <person name="Haridas S."/>
            <person name="Albert R."/>
            <person name="Binder M."/>
            <person name="Bloem J."/>
            <person name="Labutti K."/>
            <person name="Salamov A."/>
            <person name="Andreopoulos B."/>
            <person name="Baker S."/>
            <person name="Barry K."/>
            <person name="Bills G."/>
            <person name="Bluhm B."/>
            <person name="Cannon C."/>
            <person name="Castanera R."/>
            <person name="Culley D."/>
            <person name="Daum C."/>
            <person name="Ezra D."/>
            <person name="Gonzalez J."/>
            <person name="Henrissat B."/>
            <person name="Kuo A."/>
            <person name="Liang C."/>
            <person name="Lipzen A."/>
            <person name="Lutzoni F."/>
            <person name="Magnuson J."/>
            <person name="Mondo S."/>
            <person name="Nolan M."/>
            <person name="Ohm R."/>
            <person name="Pangilinan J."/>
            <person name="Park H.-J."/>
            <person name="Ramirez L."/>
            <person name="Alfaro M."/>
            <person name="Sun H."/>
            <person name="Tritt A."/>
            <person name="Yoshinaga Y."/>
            <person name="Zwiers L.-H."/>
            <person name="Turgeon B."/>
            <person name="Goodwin S."/>
            <person name="Spatafora J."/>
            <person name="Crous P."/>
            <person name="Grigoriev I."/>
        </authorList>
    </citation>
    <scope>NUCLEOTIDE SEQUENCE</scope>
    <source>
        <strain evidence="2">CBS 113818</strain>
    </source>
</reference>
<evidence type="ECO:0000256" key="1">
    <source>
        <dbReference type="SAM" id="MobiDB-lite"/>
    </source>
</evidence>
<proteinExistence type="predicted"/>
<protein>
    <submittedName>
        <fullName evidence="2">Uncharacterized protein</fullName>
    </submittedName>
</protein>
<organism evidence="2 3">
    <name type="scientific">Ophiobolus disseminans</name>
    <dbReference type="NCBI Taxonomy" id="1469910"/>
    <lineage>
        <taxon>Eukaryota</taxon>
        <taxon>Fungi</taxon>
        <taxon>Dikarya</taxon>
        <taxon>Ascomycota</taxon>
        <taxon>Pezizomycotina</taxon>
        <taxon>Dothideomycetes</taxon>
        <taxon>Pleosporomycetidae</taxon>
        <taxon>Pleosporales</taxon>
        <taxon>Pleosporineae</taxon>
        <taxon>Phaeosphaeriaceae</taxon>
        <taxon>Ophiobolus</taxon>
    </lineage>
</organism>
<accession>A0A6A6ZFX2</accession>
<dbReference type="EMBL" id="MU006244">
    <property type="protein sequence ID" value="KAF2819609.1"/>
    <property type="molecule type" value="Genomic_DNA"/>
</dbReference>
<name>A0A6A6ZFX2_9PLEO</name>
<keyword evidence="3" id="KW-1185">Reference proteome</keyword>
<dbReference type="Proteomes" id="UP000799424">
    <property type="component" value="Unassembled WGS sequence"/>
</dbReference>
<feature type="compositionally biased region" description="Polar residues" evidence="1">
    <location>
        <begin position="1"/>
        <end position="17"/>
    </location>
</feature>
<evidence type="ECO:0000313" key="3">
    <source>
        <dbReference type="Proteomes" id="UP000799424"/>
    </source>
</evidence>
<feature type="region of interest" description="Disordered" evidence="1">
    <location>
        <begin position="1"/>
        <end position="27"/>
    </location>
</feature>
<dbReference type="AlphaFoldDB" id="A0A6A6ZFX2"/>
<sequence length="281" mass="32627">MGSGFSSTPKSRSTTYPTHIPPRQNIPQIPQYRPILTSPELQARCPRRPCACRTFEKYFNLLPTELKLLIIRHALDHEFSTPRTNSIHIRPDTCICVKTLAFPPGFHVSVLFRHEALRLAQRQELLTPLLAAQRSTEYRLTHASRLEGAVVHVYSRIATYLSNHLSKNKYPGPHLFNLDTCLLSLTLTHNFFWLNAFLRLSPALRSRIRYLQLVVERMPKYPQVPIWTLPAYARELDMLPQLMPALELVIMKREDFRMLPVCVEMYGNRWWLMGRGGKRLG</sequence>